<reference evidence="3" key="1">
    <citation type="journal article" date="2018" name="PLoS Negl. Trop. Dis.">
        <title>Sialome diversity of ticks revealed by RNAseq of single tick salivary glands.</title>
        <authorList>
            <person name="Perner J."/>
            <person name="Kropackova S."/>
            <person name="Kopacek P."/>
            <person name="Ribeiro J.M."/>
        </authorList>
    </citation>
    <scope>NUCLEOTIDE SEQUENCE</scope>
    <source>
        <strain evidence="3">Siblings of single egg batch collected in Ceske Budejovice</strain>
        <tissue evidence="3">Salivary glands</tissue>
    </source>
</reference>
<dbReference type="GO" id="GO:0003676">
    <property type="term" value="F:nucleic acid binding"/>
    <property type="evidence" value="ECO:0007669"/>
    <property type="project" value="InterPro"/>
</dbReference>
<dbReference type="InterPro" id="IPR005135">
    <property type="entry name" value="Endo/exonuclease/phosphatase"/>
</dbReference>
<dbReference type="Pfam" id="PF00075">
    <property type="entry name" value="RNase_H"/>
    <property type="match status" value="1"/>
</dbReference>
<dbReference type="GO" id="GO:0042575">
    <property type="term" value="C:DNA polymerase complex"/>
    <property type="evidence" value="ECO:0007669"/>
    <property type="project" value="UniProtKB-ARBA"/>
</dbReference>
<sequence length="1222" mass="138627">AIEDNYKKATIFQWNARGLRSRLSDFRQLVFKYKYPIIVICESRLHSNMRLSGYEKFDSLRTNGESRVTLFIRRELTYVAHIIPSHPNNEYVCATISDEKCAFSFTIIGAYIPPKSEFDRARLENILNTVPSPHIITGDFNAHHYIWGSLRTNPRGRCLADIGHIHHLSLLNDGSPTYLRGAESSSCLDLTFVSFALASQAIWFTDIETRGSDHIPTYTIIQGFITGKKNHVVKRVDWWEFEQSMRGKCNTLTDLPEFEKAVIDSANSSTHSHNLPLKRTTIDAEYERLRAIRRQAERRARRTKEKDDIRAARNLQKKISRHFDKLGQRKYRGFCEDIDPRKPLSVIWKIARGLKSPPQQYHPFRALALSAARSQKDLANEFCASLTSSVSMPKSRPVPTAAPPSAVNGCMDDVFTRCELDAALVFIKLNSCPGPDGIKYAFLTHMGTDAHNWLLEYFNKLWTNGEVPSAWKRARIVPLLKPGKSPLLLSSYRPVALASCVGKLMEKMINRRLEWYLEKRKAYPKNMHGFRRGRSSVDPVLDLVTYVEEERSQRRITIAAFLDVKGAFDRVTHNAIFQALQEVGIGGRLYKWIERYLSDRTIYMTTQDGDTSNHFISRGVPQGGVLSPTLFNITLIRLVQSLPPNVNVSLYADDICIWASGSTRVQAKARVQLALKKVHRYLCVRGLEISAAKSAAIAFTRRNLDHYPLRIFQHSISYVKSHIFLGVYIDKGLTWTPHINYLKRKLVSFIDLSRFISGTTWGASVHALLRLYQALFVGLLRYSLPIINGMCRTNLGTLRSLQARALRACLGLPACASTIGTIAEARVIPMSILLMQETLRLHLRHLTQHDDHSLATIESARPNSSYSKALSQVRQYLPGDLTQATVFTTPPWRFPEPDVKLDIPGIKKKSNMPMIVILQATMSHIYGNHLSRTHVYTDGSCTSDSSTCCVVIPSHCTTVRFKLSHITSSTMSELVAIHQALQIILTKSSHSWTIFSDSKPALQAISAFLRRGQNYQMVFKIMTLLMQCLDLGHTIQFQWIPGHCRLPGNEAADAGAKSAHCLDATITVPYCRNDIRCLINRHATSARRRLWHDLSYHYAPLYALDPNLTFQLPRDLPRRTAAVIHRLRLGVAYTQSFLHRIGQARTSECPTCECDETIAHLLCDCQIYDAEREDLESTLLQLDSRPISVMKVLGTWDSPQNAARATKAFLRFLKETRLNFCL</sequence>
<dbReference type="CDD" id="cd01650">
    <property type="entry name" value="RT_nLTR_like"/>
    <property type="match status" value="1"/>
</dbReference>
<dbReference type="InterPro" id="IPR012337">
    <property type="entry name" value="RNaseH-like_sf"/>
</dbReference>
<dbReference type="InterPro" id="IPR000477">
    <property type="entry name" value="RT_dom"/>
</dbReference>
<dbReference type="GO" id="GO:0004523">
    <property type="term" value="F:RNA-DNA hybrid ribonuclease activity"/>
    <property type="evidence" value="ECO:0007669"/>
    <property type="project" value="InterPro"/>
</dbReference>
<dbReference type="SUPFAM" id="SSF56672">
    <property type="entry name" value="DNA/RNA polymerases"/>
    <property type="match status" value="1"/>
</dbReference>
<evidence type="ECO:0000313" key="3">
    <source>
        <dbReference type="EMBL" id="JAR95382.1"/>
    </source>
</evidence>
<dbReference type="PANTHER" id="PTHR36688">
    <property type="entry name" value="ENDO/EXONUCLEASE/PHOSPHATASE DOMAIN-CONTAINING PROTEIN"/>
    <property type="match status" value="1"/>
</dbReference>
<name>A0A147BXR8_IXORI</name>
<feature type="domain" description="Reverse transcriptase" evidence="1">
    <location>
        <begin position="460"/>
        <end position="729"/>
    </location>
</feature>
<dbReference type="EMBL" id="GEGO01000022">
    <property type="protein sequence ID" value="JAR95382.1"/>
    <property type="molecule type" value="Transcribed_RNA"/>
</dbReference>
<dbReference type="InterPro" id="IPR036691">
    <property type="entry name" value="Endo/exonu/phosph_ase_sf"/>
</dbReference>
<dbReference type="GO" id="GO:0071897">
    <property type="term" value="P:DNA biosynthetic process"/>
    <property type="evidence" value="ECO:0007669"/>
    <property type="project" value="UniProtKB-ARBA"/>
</dbReference>
<dbReference type="Pfam" id="PF00078">
    <property type="entry name" value="RVT_1"/>
    <property type="match status" value="1"/>
</dbReference>
<feature type="non-terminal residue" evidence="3">
    <location>
        <position position="1"/>
    </location>
</feature>
<organism evidence="3">
    <name type="scientific">Ixodes ricinus</name>
    <name type="common">Common tick</name>
    <name type="synonym">Acarus ricinus</name>
    <dbReference type="NCBI Taxonomy" id="34613"/>
    <lineage>
        <taxon>Eukaryota</taxon>
        <taxon>Metazoa</taxon>
        <taxon>Ecdysozoa</taxon>
        <taxon>Arthropoda</taxon>
        <taxon>Chelicerata</taxon>
        <taxon>Arachnida</taxon>
        <taxon>Acari</taxon>
        <taxon>Parasitiformes</taxon>
        <taxon>Ixodida</taxon>
        <taxon>Ixodoidea</taxon>
        <taxon>Ixodidae</taxon>
        <taxon>Ixodinae</taxon>
        <taxon>Ixodes</taxon>
    </lineage>
</organism>
<dbReference type="PROSITE" id="PS50879">
    <property type="entry name" value="RNASE_H_1"/>
    <property type="match status" value="1"/>
</dbReference>
<dbReference type="Pfam" id="PF14529">
    <property type="entry name" value="Exo_endo_phos_2"/>
    <property type="match status" value="1"/>
</dbReference>
<proteinExistence type="predicted"/>
<dbReference type="InterPro" id="IPR052560">
    <property type="entry name" value="RdDP_mobile_element"/>
</dbReference>
<dbReference type="AlphaFoldDB" id="A0A147BXR8"/>
<dbReference type="SUPFAM" id="SSF53098">
    <property type="entry name" value="Ribonuclease H-like"/>
    <property type="match status" value="1"/>
</dbReference>
<dbReference type="PANTHER" id="PTHR36688:SF2">
    <property type="entry name" value="ENDONUCLEASE_EXONUCLEASE_PHOSPHATASE DOMAIN-CONTAINING PROTEIN"/>
    <property type="match status" value="1"/>
</dbReference>
<feature type="domain" description="RNase H type-1" evidence="2">
    <location>
        <begin position="929"/>
        <end position="1061"/>
    </location>
</feature>
<dbReference type="Gene3D" id="3.30.420.10">
    <property type="entry name" value="Ribonuclease H-like superfamily/Ribonuclease H"/>
    <property type="match status" value="1"/>
</dbReference>
<dbReference type="Gene3D" id="3.60.10.10">
    <property type="entry name" value="Endonuclease/exonuclease/phosphatase"/>
    <property type="match status" value="1"/>
</dbReference>
<dbReference type="CDD" id="cd09276">
    <property type="entry name" value="Rnase_HI_RT_non_LTR"/>
    <property type="match status" value="1"/>
</dbReference>
<dbReference type="InterPro" id="IPR036397">
    <property type="entry name" value="RNaseH_sf"/>
</dbReference>
<protein>
    <submittedName>
        <fullName evidence="3">Putative tick transposon</fullName>
    </submittedName>
</protein>
<evidence type="ECO:0000259" key="1">
    <source>
        <dbReference type="PROSITE" id="PS50878"/>
    </source>
</evidence>
<dbReference type="InterPro" id="IPR002156">
    <property type="entry name" value="RNaseH_domain"/>
</dbReference>
<evidence type="ECO:0000259" key="2">
    <source>
        <dbReference type="PROSITE" id="PS50879"/>
    </source>
</evidence>
<dbReference type="PROSITE" id="PS50878">
    <property type="entry name" value="RT_POL"/>
    <property type="match status" value="1"/>
</dbReference>
<accession>A0A147BXR8</accession>
<dbReference type="InterPro" id="IPR043502">
    <property type="entry name" value="DNA/RNA_pol_sf"/>
</dbReference>
<dbReference type="SUPFAM" id="SSF56219">
    <property type="entry name" value="DNase I-like"/>
    <property type="match status" value="1"/>
</dbReference>